<dbReference type="Gene3D" id="3.40.50.1980">
    <property type="entry name" value="Nitrogenase molybdenum iron protein domain"/>
    <property type="match status" value="2"/>
</dbReference>
<gene>
    <name evidence="6" type="ORF">RICGR_0352</name>
</gene>
<keyword evidence="7" id="KW-1185">Reference proteome</keyword>
<dbReference type="PANTHER" id="PTHR42953">
    <property type="entry name" value="HIGH-AFFINITY ZINC UPTAKE SYSTEM PROTEIN ZNUA-RELATED"/>
    <property type="match status" value="1"/>
</dbReference>
<keyword evidence="3" id="KW-0479">Metal-binding</keyword>
<dbReference type="AlphaFoldDB" id="A8PL46"/>
<protein>
    <submittedName>
        <fullName evidence="6">Cation ABC transporter, periplasmic cation-binding protein</fullName>
    </submittedName>
</protein>
<comment type="caution">
    <text evidence="6">The sequence shown here is derived from an EMBL/GenBank/DDBJ whole genome shotgun (WGS) entry which is preliminary data.</text>
</comment>
<comment type="subcellular location">
    <subcellularLocation>
        <location evidence="1">Cell envelope</location>
    </subcellularLocation>
</comment>
<dbReference type="GO" id="GO:0030001">
    <property type="term" value="P:metal ion transport"/>
    <property type="evidence" value="ECO:0007669"/>
    <property type="project" value="InterPro"/>
</dbReference>
<feature type="signal peptide" evidence="5">
    <location>
        <begin position="1"/>
        <end position="22"/>
    </location>
</feature>
<dbReference type="GO" id="GO:0046872">
    <property type="term" value="F:metal ion binding"/>
    <property type="evidence" value="ECO:0007669"/>
    <property type="project" value="UniProtKB-KW"/>
</dbReference>
<dbReference type="STRING" id="59196.RICGR_0352"/>
<evidence type="ECO:0000256" key="2">
    <source>
        <dbReference type="ARBA" id="ARBA00022448"/>
    </source>
</evidence>
<dbReference type="PANTHER" id="PTHR42953:SF1">
    <property type="entry name" value="METAL-BINDING PROTEIN HI_0362-RELATED"/>
    <property type="match status" value="1"/>
</dbReference>
<dbReference type="EMBL" id="AAQJ02000001">
    <property type="protein sequence ID" value="EDP46390.1"/>
    <property type="molecule type" value="Genomic_DNA"/>
</dbReference>
<dbReference type="InterPro" id="IPR050492">
    <property type="entry name" value="Bact_metal-bind_prot9"/>
</dbReference>
<reference evidence="6" key="2">
    <citation type="submission" date="2007-10" db="EMBL/GenBank/DDBJ databases">
        <authorList>
            <person name="Myers G.S."/>
        </authorList>
    </citation>
    <scope>NUCLEOTIDE SEQUENCE [LARGE SCALE GENOMIC DNA]</scope>
</reference>
<evidence type="ECO:0000313" key="6">
    <source>
        <dbReference type="EMBL" id="EDP46390.1"/>
    </source>
</evidence>
<dbReference type="Pfam" id="PF01297">
    <property type="entry name" value="ZnuA"/>
    <property type="match status" value="1"/>
</dbReference>
<evidence type="ECO:0000256" key="5">
    <source>
        <dbReference type="SAM" id="SignalP"/>
    </source>
</evidence>
<reference evidence="6" key="1">
    <citation type="submission" date="2006-04" db="EMBL/GenBank/DDBJ databases">
        <authorList>
            <person name="Seshadri R."/>
            <person name="Federici B.A."/>
        </authorList>
    </citation>
    <scope>NUCLEOTIDE SEQUENCE [LARGE SCALE GENOMIC DNA]</scope>
</reference>
<keyword evidence="4 5" id="KW-0732">Signal</keyword>
<keyword evidence="2" id="KW-0813">Transport</keyword>
<name>A8PL46_9COXI</name>
<evidence type="ECO:0000313" key="7">
    <source>
        <dbReference type="Proteomes" id="UP000054075"/>
    </source>
</evidence>
<accession>A8PL46</accession>
<proteinExistence type="predicted"/>
<evidence type="ECO:0000256" key="1">
    <source>
        <dbReference type="ARBA" id="ARBA00004196"/>
    </source>
</evidence>
<dbReference type="InterPro" id="IPR006127">
    <property type="entry name" value="ZnuA-like"/>
</dbReference>
<sequence>MFKFFQYCILLLAIGFTSSSIAKPIQVIAAENFYGDVAKEMGGDFVKVTTILNQPFQDPHLFSLTPHIAKVLERGDLIVYNGLGYDSWIKNLLNVQKNSQRTVMCVADLMHKKEGDNPHIWYDPHTMSVYAQALSQFLMTIDFQHRQQYQAHYQAFMAQQKKLYQLIKRIKRQHPNISVIATEPIFGYMAQALGFRMEGIAFQHSMMNGVEPSPQQVQDFQRQLQQHRVKLVFFNRQVSSPLVFYLLHQAELNGIPIIGVTETQPVSTTYYQWMNDQLKRVEYVLNERH</sequence>
<feature type="chain" id="PRO_5002725261" evidence="5">
    <location>
        <begin position="23"/>
        <end position="289"/>
    </location>
</feature>
<organism evidence="6 7">
    <name type="scientific">Rickettsiella grylli</name>
    <dbReference type="NCBI Taxonomy" id="59196"/>
    <lineage>
        <taxon>Bacteria</taxon>
        <taxon>Pseudomonadati</taxon>
        <taxon>Pseudomonadota</taxon>
        <taxon>Gammaproteobacteria</taxon>
        <taxon>Legionellales</taxon>
        <taxon>Coxiellaceae</taxon>
        <taxon>Rickettsiella</taxon>
    </lineage>
</organism>
<dbReference type="Proteomes" id="UP000054075">
    <property type="component" value="Unassembled WGS sequence"/>
</dbReference>
<dbReference type="SUPFAM" id="SSF53807">
    <property type="entry name" value="Helical backbone' metal receptor"/>
    <property type="match status" value="1"/>
</dbReference>
<evidence type="ECO:0000256" key="3">
    <source>
        <dbReference type="ARBA" id="ARBA00022723"/>
    </source>
</evidence>
<dbReference type="RefSeq" id="WP_006035370.1">
    <property type="nucleotide sequence ID" value="NZ_AAQJ02000001.1"/>
</dbReference>
<dbReference type="OrthoDB" id="5296019at2"/>
<evidence type="ECO:0000256" key="4">
    <source>
        <dbReference type="ARBA" id="ARBA00022729"/>
    </source>
</evidence>
<dbReference type="eggNOG" id="COG0803">
    <property type="taxonomic scope" value="Bacteria"/>
</dbReference>
<dbReference type="GO" id="GO:0030313">
    <property type="term" value="C:cell envelope"/>
    <property type="evidence" value="ECO:0007669"/>
    <property type="project" value="UniProtKB-SubCell"/>
</dbReference>